<dbReference type="InterPro" id="IPR014729">
    <property type="entry name" value="Rossmann-like_a/b/a_fold"/>
</dbReference>
<dbReference type="PANTHER" id="PTHR21299">
    <property type="entry name" value="CYTIDYLATE KINASE/PANTOATE-BETA-ALANINE LIGASE"/>
    <property type="match status" value="1"/>
</dbReference>
<feature type="binding site" evidence="8">
    <location>
        <position position="150"/>
    </location>
    <ligand>
        <name>(R)-pantoate</name>
        <dbReference type="ChEBI" id="CHEBI:15980"/>
    </ligand>
</feature>
<evidence type="ECO:0000256" key="5">
    <source>
        <dbReference type="ARBA" id="ARBA00022741"/>
    </source>
</evidence>
<reference evidence="11" key="1">
    <citation type="submission" date="2017-09" db="EMBL/GenBank/DDBJ databases">
        <title>Metaegenomics of thermophilic ammonia-oxidizing enrichment culture.</title>
        <authorList>
            <person name="Kato S."/>
            <person name="Suzuki K."/>
        </authorList>
    </citation>
    <scope>NUCLEOTIDE SEQUENCE [LARGE SCALE GENOMIC DNA]</scope>
</reference>
<keyword evidence="9" id="KW-0175">Coiled coil</keyword>
<dbReference type="HAMAP" id="MF_00158">
    <property type="entry name" value="PanC"/>
    <property type="match status" value="1"/>
</dbReference>
<name>A0A2H5Y888_9CHLR</name>
<dbReference type="UniPathway" id="UPA00028">
    <property type="reaction ID" value="UER00005"/>
</dbReference>
<dbReference type="GO" id="GO:0005829">
    <property type="term" value="C:cytosol"/>
    <property type="evidence" value="ECO:0007669"/>
    <property type="project" value="TreeGrafter"/>
</dbReference>
<feature type="binding site" evidence="8">
    <location>
        <position position="173"/>
    </location>
    <ligand>
        <name>ATP</name>
        <dbReference type="ChEBI" id="CHEBI:30616"/>
    </ligand>
</feature>
<organism evidence="10 11">
    <name type="scientific">Candidatus Thermoflexus japonica</name>
    <dbReference type="NCBI Taxonomy" id="2035417"/>
    <lineage>
        <taxon>Bacteria</taxon>
        <taxon>Bacillati</taxon>
        <taxon>Chloroflexota</taxon>
        <taxon>Thermoflexia</taxon>
        <taxon>Thermoflexales</taxon>
        <taxon>Thermoflexaceae</taxon>
        <taxon>Thermoflexus</taxon>
    </lineage>
</organism>
<comment type="subcellular location">
    <subcellularLocation>
        <location evidence="8">Cytoplasm</location>
    </subcellularLocation>
</comment>
<feature type="binding site" evidence="8">
    <location>
        <position position="58"/>
    </location>
    <ligand>
        <name>(R)-pantoate</name>
        <dbReference type="ChEBI" id="CHEBI:15980"/>
    </ligand>
</feature>
<keyword evidence="6 8" id="KW-0067">ATP-binding</keyword>
<dbReference type="NCBIfam" id="TIGR00125">
    <property type="entry name" value="cyt_tran_rel"/>
    <property type="match status" value="1"/>
</dbReference>
<keyword evidence="5 8" id="KW-0547">Nucleotide-binding</keyword>
<feature type="binding site" evidence="8">
    <location>
        <position position="58"/>
    </location>
    <ligand>
        <name>beta-alanine</name>
        <dbReference type="ChEBI" id="CHEBI:57966"/>
    </ligand>
</feature>
<sequence length="278" mass="31384">MQLARTIAEARAIRRALPGTWGFVPTMGYLHEGHLSLVRRARAENDHVAVSIFVNPTQFGPHEDYNRYPRDLERDLRLLEPLGVDLVFAPPVEEMYPPGFQTWVVVEEVSRPLEGAARPGHFRGVATVVTKLLNIIQPDRAYFGQKDAQQAVVIRRMVQDLNIPVEIVVCPTVREPDGLAMSSRNTYLSPEERQAATVLFRALQAAKARYEQGERDAERLRAAMREVIQAEPLARLDYVSVADPETLQELSRVEDRALLSLAVYIGKTRLIDNILLPE</sequence>
<dbReference type="GO" id="GO:0015940">
    <property type="term" value="P:pantothenate biosynthetic process"/>
    <property type="evidence" value="ECO:0007669"/>
    <property type="project" value="UniProtKB-UniRule"/>
</dbReference>
<feature type="binding site" evidence="8">
    <location>
        <begin position="181"/>
        <end position="184"/>
    </location>
    <ligand>
        <name>ATP</name>
        <dbReference type="ChEBI" id="CHEBI:30616"/>
    </ligand>
</feature>
<keyword evidence="8" id="KW-0963">Cytoplasm</keyword>
<gene>
    <name evidence="8 10" type="primary">panC</name>
    <name evidence="10" type="ORF">HRbin22_01905</name>
</gene>
<comment type="similarity">
    <text evidence="2 8">Belongs to the pantothenate synthetase family.</text>
</comment>
<evidence type="ECO:0000256" key="6">
    <source>
        <dbReference type="ARBA" id="ARBA00022840"/>
    </source>
</evidence>
<dbReference type="Gene3D" id="3.40.50.620">
    <property type="entry name" value="HUPs"/>
    <property type="match status" value="1"/>
</dbReference>
<evidence type="ECO:0000256" key="3">
    <source>
        <dbReference type="ARBA" id="ARBA00022598"/>
    </source>
</evidence>
<proteinExistence type="inferred from homology"/>
<dbReference type="GO" id="GO:0005524">
    <property type="term" value="F:ATP binding"/>
    <property type="evidence" value="ECO:0007669"/>
    <property type="project" value="UniProtKB-KW"/>
</dbReference>
<dbReference type="Pfam" id="PF02569">
    <property type="entry name" value="Pantoate_ligase"/>
    <property type="match status" value="1"/>
</dbReference>
<feature type="binding site" evidence="8">
    <location>
        <begin position="27"/>
        <end position="34"/>
    </location>
    <ligand>
        <name>ATP</name>
        <dbReference type="ChEBI" id="CHEBI:30616"/>
    </ligand>
</feature>
<dbReference type="GO" id="GO:0004592">
    <property type="term" value="F:pantoate-beta-alanine ligase activity"/>
    <property type="evidence" value="ECO:0007669"/>
    <property type="project" value="UniProtKB-UniRule"/>
</dbReference>
<dbReference type="FunFam" id="3.40.50.620:FF:000013">
    <property type="entry name" value="Pantothenate synthetase"/>
    <property type="match status" value="1"/>
</dbReference>
<dbReference type="Gene3D" id="3.30.1300.10">
    <property type="entry name" value="Pantoate-beta-alanine ligase, C-terminal domain"/>
    <property type="match status" value="1"/>
</dbReference>
<evidence type="ECO:0000313" key="11">
    <source>
        <dbReference type="Proteomes" id="UP000236642"/>
    </source>
</evidence>
<comment type="subunit">
    <text evidence="8">Homodimer.</text>
</comment>
<dbReference type="InterPro" id="IPR003721">
    <property type="entry name" value="Pantoate_ligase"/>
</dbReference>
<protein>
    <recommendedName>
        <fullName evidence="8">Pantothenate synthetase</fullName>
        <shortName evidence="8">PS</shortName>
        <ecNumber evidence="8">6.3.2.1</ecNumber>
    </recommendedName>
    <alternativeName>
        <fullName evidence="8">Pantoate--beta-alanine ligase</fullName>
    </alternativeName>
    <alternativeName>
        <fullName evidence="8">Pantoate-activating enzyme</fullName>
    </alternativeName>
</protein>
<feature type="coiled-coil region" evidence="9">
    <location>
        <begin position="203"/>
        <end position="230"/>
    </location>
</feature>
<dbReference type="EMBL" id="BEHY01000055">
    <property type="protein sequence ID" value="GBD09647.1"/>
    <property type="molecule type" value="Genomic_DNA"/>
</dbReference>
<comment type="function">
    <text evidence="8">Catalyzes the condensation of pantoate with beta-alanine in an ATP-dependent reaction via a pantoyl-adenylate intermediate.</text>
</comment>
<evidence type="ECO:0000256" key="9">
    <source>
        <dbReference type="SAM" id="Coils"/>
    </source>
</evidence>
<evidence type="ECO:0000256" key="4">
    <source>
        <dbReference type="ARBA" id="ARBA00022655"/>
    </source>
</evidence>
<dbReference type="SUPFAM" id="SSF52374">
    <property type="entry name" value="Nucleotidylyl transferase"/>
    <property type="match status" value="1"/>
</dbReference>
<evidence type="ECO:0000256" key="1">
    <source>
        <dbReference type="ARBA" id="ARBA00004990"/>
    </source>
</evidence>
<dbReference type="AlphaFoldDB" id="A0A2H5Y888"/>
<evidence type="ECO:0000313" key="10">
    <source>
        <dbReference type="EMBL" id="GBD09647.1"/>
    </source>
</evidence>
<dbReference type="InterPro" id="IPR042176">
    <property type="entry name" value="Pantoate_ligase_C"/>
</dbReference>
<feature type="binding site" evidence="8">
    <location>
        <begin position="144"/>
        <end position="147"/>
    </location>
    <ligand>
        <name>ATP</name>
        <dbReference type="ChEBI" id="CHEBI:30616"/>
    </ligand>
</feature>
<comment type="catalytic activity">
    <reaction evidence="7 8">
        <text>(R)-pantoate + beta-alanine + ATP = (R)-pantothenate + AMP + diphosphate + H(+)</text>
        <dbReference type="Rhea" id="RHEA:10912"/>
        <dbReference type="ChEBI" id="CHEBI:15378"/>
        <dbReference type="ChEBI" id="CHEBI:15980"/>
        <dbReference type="ChEBI" id="CHEBI:29032"/>
        <dbReference type="ChEBI" id="CHEBI:30616"/>
        <dbReference type="ChEBI" id="CHEBI:33019"/>
        <dbReference type="ChEBI" id="CHEBI:57966"/>
        <dbReference type="ChEBI" id="CHEBI:456215"/>
        <dbReference type="EC" id="6.3.2.1"/>
    </reaction>
</comment>
<comment type="pathway">
    <text evidence="1 8">Cofactor biosynthesis; (R)-pantothenate biosynthesis; (R)-pantothenate from (R)-pantoate and beta-alanine: step 1/1.</text>
</comment>
<keyword evidence="3 8" id="KW-0436">Ligase</keyword>
<dbReference type="Proteomes" id="UP000236642">
    <property type="component" value="Unassembled WGS sequence"/>
</dbReference>
<evidence type="ECO:0000256" key="7">
    <source>
        <dbReference type="ARBA" id="ARBA00048258"/>
    </source>
</evidence>
<comment type="miscellaneous">
    <text evidence="8">The reaction proceeds by a bi uni uni bi ping pong mechanism.</text>
</comment>
<feature type="active site" description="Proton donor" evidence="8">
    <location>
        <position position="34"/>
    </location>
</feature>
<dbReference type="NCBIfam" id="TIGR00018">
    <property type="entry name" value="panC"/>
    <property type="match status" value="1"/>
</dbReference>
<keyword evidence="4 8" id="KW-0566">Pantothenate biosynthesis</keyword>
<dbReference type="InterPro" id="IPR004821">
    <property type="entry name" value="Cyt_trans-like"/>
</dbReference>
<evidence type="ECO:0000256" key="8">
    <source>
        <dbReference type="HAMAP-Rule" id="MF_00158"/>
    </source>
</evidence>
<dbReference type="EC" id="6.3.2.1" evidence="8"/>
<dbReference type="PANTHER" id="PTHR21299:SF1">
    <property type="entry name" value="PANTOATE--BETA-ALANINE LIGASE"/>
    <property type="match status" value="1"/>
</dbReference>
<evidence type="ECO:0000256" key="2">
    <source>
        <dbReference type="ARBA" id="ARBA00009256"/>
    </source>
</evidence>
<comment type="caution">
    <text evidence="10">The sequence shown here is derived from an EMBL/GenBank/DDBJ whole genome shotgun (WGS) entry which is preliminary data.</text>
</comment>
<accession>A0A2H5Y888</accession>
<dbReference type="CDD" id="cd00560">
    <property type="entry name" value="PanC"/>
    <property type="match status" value="1"/>
</dbReference>
<dbReference type="FunFam" id="3.30.1300.10:FF:000001">
    <property type="entry name" value="Pantothenate synthetase"/>
    <property type="match status" value="1"/>
</dbReference>